<name>A0ABQ3GIC3_9MICC</name>
<evidence type="ECO:0000313" key="2">
    <source>
        <dbReference type="EMBL" id="GHD06307.1"/>
    </source>
</evidence>
<proteinExistence type="predicted"/>
<dbReference type="SMART" id="SM00953">
    <property type="entry name" value="RES"/>
    <property type="match status" value="1"/>
</dbReference>
<comment type="caution">
    <text evidence="2">The sequence shown here is derived from an EMBL/GenBank/DDBJ whole genome shotgun (WGS) entry which is preliminary data.</text>
</comment>
<protein>
    <recommendedName>
        <fullName evidence="1">RES domain-containing protein</fullName>
    </recommendedName>
</protein>
<evidence type="ECO:0000259" key="1">
    <source>
        <dbReference type="SMART" id="SM00953"/>
    </source>
</evidence>
<gene>
    <name evidence="2" type="ORF">GCM10008096_16160</name>
</gene>
<dbReference type="Pfam" id="PF08808">
    <property type="entry name" value="RES"/>
    <property type="match status" value="1"/>
</dbReference>
<dbReference type="EMBL" id="BMXK01000006">
    <property type="protein sequence ID" value="GHD06307.1"/>
    <property type="molecule type" value="Genomic_DNA"/>
</dbReference>
<organism evidence="2 3">
    <name type="scientific">Zhihengliuella salsuginis</name>
    <dbReference type="NCBI Taxonomy" id="578222"/>
    <lineage>
        <taxon>Bacteria</taxon>
        <taxon>Bacillati</taxon>
        <taxon>Actinomycetota</taxon>
        <taxon>Actinomycetes</taxon>
        <taxon>Micrococcales</taxon>
        <taxon>Micrococcaceae</taxon>
        <taxon>Zhihengliuella</taxon>
    </lineage>
</organism>
<feature type="domain" description="RES" evidence="1">
    <location>
        <begin position="39"/>
        <end position="180"/>
    </location>
</feature>
<sequence>MVTEGRPPSGRPFDPLEIRLDQDDDLYRVHSGRFQAVEFNPGRGARSRFAFFEVDGGTVPVLYAASTPEAAVCETILHDLPPEEAKLYPSAFNGRVLSRLHPARGLRLASLTSEGLRRLRTRASDVTNTSPREYGATVKWAEAAFLAGYDGLAWVSDKHNESYAYVFFGRPGQGAAFIQDPGFARAFGVNPADDDWLVGYCEKLGISVIG</sequence>
<accession>A0ABQ3GIC3</accession>
<dbReference type="InterPro" id="IPR014914">
    <property type="entry name" value="RES_dom"/>
</dbReference>
<dbReference type="Proteomes" id="UP000642819">
    <property type="component" value="Unassembled WGS sequence"/>
</dbReference>
<reference evidence="3" key="1">
    <citation type="journal article" date="2019" name="Int. J. Syst. Evol. Microbiol.">
        <title>The Global Catalogue of Microorganisms (GCM) 10K type strain sequencing project: providing services to taxonomists for standard genome sequencing and annotation.</title>
        <authorList>
            <consortium name="The Broad Institute Genomics Platform"/>
            <consortium name="The Broad Institute Genome Sequencing Center for Infectious Disease"/>
            <person name="Wu L."/>
            <person name="Ma J."/>
        </authorList>
    </citation>
    <scope>NUCLEOTIDE SEQUENCE [LARGE SCALE GENOMIC DNA]</scope>
    <source>
        <strain evidence="3">KCTC 19466</strain>
    </source>
</reference>
<keyword evidence="3" id="KW-1185">Reference proteome</keyword>
<evidence type="ECO:0000313" key="3">
    <source>
        <dbReference type="Proteomes" id="UP000642819"/>
    </source>
</evidence>